<dbReference type="SUPFAM" id="SSF53649">
    <property type="entry name" value="Alkaline phosphatase-like"/>
    <property type="match status" value="1"/>
</dbReference>
<dbReference type="InterPro" id="IPR017850">
    <property type="entry name" value="Alkaline_phosphatase_core_sf"/>
</dbReference>
<dbReference type="RefSeq" id="WP_089806853.1">
    <property type="nucleotide sequence ID" value="NZ_FOYT01000001.1"/>
</dbReference>
<dbReference type="PANTHER" id="PTHR42693">
    <property type="entry name" value="ARYLSULFATASE FAMILY MEMBER"/>
    <property type="match status" value="1"/>
</dbReference>
<dbReference type="STRING" id="553469.SAMN04487947_1937"/>
<evidence type="ECO:0000256" key="2">
    <source>
        <dbReference type="SAM" id="MobiDB-lite"/>
    </source>
</evidence>
<keyword evidence="5" id="KW-1185">Reference proteome</keyword>
<dbReference type="Pfam" id="PF00884">
    <property type="entry name" value="Sulfatase"/>
    <property type="match status" value="1"/>
</dbReference>
<feature type="domain" description="Sulfatase N-terminal" evidence="3">
    <location>
        <begin position="43"/>
        <end position="343"/>
    </location>
</feature>
<dbReference type="InterPro" id="IPR000917">
    <property type="entry name" value="Sulfatase_N"/>
</dbReference>
<feature type="region of interest" description="Disordered" evidence="2">
    <location>
        <begin position="427"/>
        <end position="449"/>
    </location>
</feature>
<proteinExistence type="inferred from homology"/>
<dbReference type="CDD" id="cd16148">
    <property type="entry name" value="sulfatase_like"/>
    <property type="match status" value="1"/>
</dbReference>
<protein>
    <submittedName>
        <fullName evidence="4">Arylsulfatase A</fullName>
    </submittedName>
</protein>
<dbReference type="Gene3D" id="3.40.720.10">
    <property type="entry name" value="Alkaline Phosphatase, subunit A"/>
    <property type="match status" value="1"/>
</dbReference>
<dbReference type="AlphaFoldDB" id="A0A1I6H0R6"/>
<dbReference type="GO" id="GO:0004065">
    <property type="term" value="F:arylsulfatase activity"/>
    <property type="evidence" value="ECO:0007669"/>
    <property type="project" value="TreeGrafter"/>
</dbReference>
<gene>
    <name evidence="4" type="ORF">SAMN04487947_1937</name>
</gene>
<evidence type="ECO:0000256" key="1">
    <source>
        <dbReference type="ARBA" id="ARBA00008779"/>
    </source>
</evidence>
<organism evidence="4 5">
    <name type="scientific">Halogeometricum rufum</name>
    <dbReference type="NCBI Taxonomy" id="553469"/>
    <lineage>
        <taxon>Archaea</taxon>
        <taxon>Methanobacteriati</taxon>
        <taxon>Methanobacteriota</taxon>
        <taxon>Stenosarchaea group</taxon>
        <taxon>Halobacteria</taxon>
        <taxon>Halobacteriales</taxon>
        <taxon>Haloferacaceae</taxon>
        <taxon>Halogeometricum</taxon>
    </lineage>
</organism>
<evidence type="ECO:0000259" key="3">
    <source>
        <dbReference type="Pfam" id="PF00884"/>
    </source>
</evidence>
<reference evidence="5" key="1">
    <citation type="submission" date="2016-10" db="EMBL/GenBank/DDBJ databases">
        <authorList>
            <person name="Varghese N."/>
            <person name="Submissions S."/>
        </authorList>
    </citation>
    <scope>NUCLEOTIDE SEQUENCE [LARGE SCALE GENOMIC DNA]</scope>
    <source>
        <strain evidence="5">CGMCC 1.7736</strain>
    </source>
</reference>
<dbReference type="Proteomes" id="UP000198531">
    <property type="component" value="Unassembled WGS sequence"/>
</dbReference>
<dbReference type="PANTHER" id="PTHR42693:SF33">
    <property type="entry name" value="ARYLSULFATASE"/>
    <property type="match status" value="1"/>
</dbReference>
<dbReference type="InterPro" id="IPR050738">
    <property type="entry name" value="Sulfatase"/>
</dbReference>
<sequence>MSNPLQRFPRLNNAFVNTRHKVKHWLERRDRDVSYDATVGDPRNVLFVVVDCLRADHVSAFGHDRSTTPTLDAFDGAAFSHAVAPSPWTFPSVPSLLSGRYPHEHGGRFETEYRDLSSEQFPARPTASVPTIPELLESAGYDTAMLTAIPMAAKATGDRFQTVDMRYTPAADQVSRALDWVDGRDRWFLHLHLGDPHAPLDVPADHRETFDVPDVEGLEDWRFREEASGEGFEAYADARRRAYDASVRGADDELARLLDAVPDDTVVVVCGDHGEAFWEHPSLERRLNDDPRGFYATDHGHSVLEEVARVPLWVDAPTLPSGTSDERVSLVDVVPTVLDALDVADAPATTGAELGAPDPSRPVLCEETAYGYDQRAVWVDDAKLVVVPGLDEAVWFDLSADPGESDPREDVPEDLRAALDSVDAGVYGEETMDVDDATRDRLSELGYLE</sequence>
<evidence type="ECO:0000313" key="4">
    <source>
        <dbReference type="EMBL" id="SFR48018.1"/>
    </source>
</evidence>
<evidence type="ECO:0000313" key="5">
    <source>
        <dbReference type="Proteomes" id="UP000198531"/>
    </source>
</evidence>
<name>A0A1I6H0R6_9EURY</name>
<dbReference type="EMBL" id="FOYT01000001">
    <property type="protein sequence ID" value="SFR48018.1"/>
    <property type="molecule type" value="Genomic_DNA"/>
</dbReference>
<comment type="similarity">
    <text evidence="1">Belongs to the sulfatase family.</text>
</comment>
<dbReference type="OrthoDB" id="3164at2157"/>
<accession>A0A1I6H0R6</accession>